<proteinExistence type="predicted"/>
<evidence type="ECO:0000313" key="2">
    <source>
        <dbReference type="Proteomes" id="UP000237003"/>
    </source>
</evidence>
<name>A0A2S4RXS8_CITAM</name>
<evidence type="ECO:0000313" key="1">
    <source>
        <dbReference type="EMBL" id="POU65281.1"/>
    </source>
</evidence>
<organism evidence="1 2">
    <name type="scientific">Citrobacter amalonaticus</name>
    <dbReference type="NCBI Taxonomy" id="35703"/>
    <lineage>
        <taxon>Bacteria</taxon>
        <taxon>Pseudomonadati</taxon>
        <taxon>Pseudomonadota</taxon>
        <taxon>Gammaproteobacteria</taxon>
        <taxon>Enterobacterales</taxon>
        <taxon>Enterobacteriaceae</taxon>
        <taxon>Citrobacter</taxon>
    </lineage>
</organism>
<comment type="caution">
    <text evidence="1">The sequence shown here is derived from an EMBL/GenBank/DDBJ whole genome shotgun (WGS) entry which is preliminary data.</text>
</comment>
<reference evidence="1 2" key="1">
    <citation type="submission" date="2018-01" db="EMBL/GenBank/DDBJ databases">
        <title>Complete genome sequences of 14 Citrobacter spp. isolated from plant in Canada.</title>
        <authorList>
            <person name="Bhandare S.G."/>
            <person name="Colavecchio A."/>
            <person name="Jeukens J."/>
            <person name="Emond-Rheault J.-G."/>
            <person name="Freschi L."/>
            <person name="Hamel J."/>
            <person name="Kukavica-Ibrulj I."/>
            <person name="Levesque R."/>
            <person name="Goodridge L."/>
        </authorList>
    </citation>
    <scope>NUCLEOTIDE SEQUENCE [LARGE SCALE GENOMIC DNA]</scope>
    <source>
        <strain evidence="1 2">S1285</strain>
    </source>
</reference>
<gene>
    <name evidence="1" type="ORF">C3430_13930</name>
</gene>
<dbReference type="EMBL" id="PQLX01000004">
    <property type="protein sequence ID" value="POU65281.1"/>
    <property type="molecule type" value="Genomic_DNA"/>
</dbReference>
<accession>A0A2S4RXS8</accession>
<dbReference type="AlphaFoldDB" id="A0A2S4RXS8"/>
<dbReference type="Proteomes" id="UP000237003">
    <property type="component" value="Unassembled WGS sequence"/>
</dbReference>
<protein>
    <submittedName>
        <fullName evidence="1">Uncharacterized protein</fullName>
    </submittedName>
</protein>
<sequence length="62" mass="7531">MKTPKIVTKTQDIYFKNKEIKNEAQKNPICFLLKKQFKTPIKNKYKEYKTIKIFINRTTMMT</sequence>